<dbReference type="Gramene" id="ONK73169">
    <property type="protein sequence ID" value="ONK73169"/>
    <property type="gene ID" value="A4U43_C04F27990"/>
</dbReference>
<dbReference type="GO" id="GO:0016788">
    <property type="term" value="F:hydrolase activity, acting on ester bonds"/>
    <property type="evidence" value="ECO:0007669"/>
    <property type="project" value="InterPro"/>
</dbReference>
<evidence type="ECO:0000256" key="4">
    <source>
        <dbReference type="ARBA" id="ARBA00022729"/>
    </source>
</evidence>
<evidence type="ECO:0000256" key="2">
    <source>
        <dbReference type="ARBA" id="ARBA00008668"/>
    </source>
</evidence>
<dbReference type="PANTHER" id="PTHR45650:SF22">
    <property type="entry name" value="OS05G0419800 PROTEIN"/>
    <property type="match status" value="1"/>
</dbReference>
<dbReference type="PANTHER" id="PTHR45650">
    <property type="entry name" value="GDSL-LIKE LIPASE/ACYLHYDROLASE-RELATED"/>
    <property type="match status" value="1"/>
</dbReference>
<dbReference type="EMBL" id="CM007384">
    <property type="protein sequence ID" value="ONK73169.1"/>
    <property type="molecule type" value="Genomic_DNA"/>
</dbReference>
<dbReference type="Gene3D" id="3.40.50.1110">
    <property type="entry name" value="SGNH hydrolase"/>
    <property type="match status" value="1"/>
</dbReference>
<dbReference type="InterPro" id="IPR051238">
    <property type="entry name" value="GDSL_esterase/lipase"/>
</dbReference>
<evidence type="ECO:0000256" key="6">
    <source>
        <dbReference type="ARBA" id="ARBA00022963"/>
    </source>
</evidence>
<organism evidence="8 9">
    <name type="scientific">Asparagus officinalis</name>
    <name type="common">Garden asparagus</name>
    <dbReference type="NCBI Taxonomy" id="4686"/>
    <lineage>
        <taxon>Eukaryota</taxon>
        <taxon>Viridiplantae</taxon>
        <taxon>Streptophyta</taxon>
        <taxon>Embryophyta</taxon>
        <taxon>Tracheophyta</taxon>
        <taxon>Spermatophyta</taxon>
        <taxon>Magnoliopsida</taxon>
        <taxon>Liliopsida</taxon>
        <taxon>Asparagales</taxon>
        <taxon>Asparagaceae</taxon>
        <taxon>Asparagoideae</taxon>
        <taxon>Asparagus</taxon>
    </lineage>
</organism>
<keyword evidence="9" id="KW-1185">Reference proteome</keyword>
<evidence type="ECO:0000256" key="1">
    <source>
        <dbReference type="ARBA" id="ARBA00004613"/>
    </source>
</evidence>
<proteinExistence type="inferred from homology"/>
<dbReference type="Proteomes" id="UP000243459">
    <property type="component" value="Chromosome 4"/>
</dbReference>
<comment type="similarity">
    <text evidence="2">Belongs to the 'GDSL' lipolytic enzyme family.</text>
</comment>
<keyword evidence="3" id="KW-0964">Secreted</keyword>
<dbReference type="AlphaFoldDB" id="A0A5P1F8T6"/>
<gene>
    <name evidence="8" type="ORF">A4U43_C04F27990</name>
</gene>
<sequence length="247" mass="27730">MHSFVQVGRIPFNQQIKNFESTLDQITDNLGADAVADAIAHCIFFVGMGSNDYLNNYLMPNYNTRNEYNGEQFSDLLVQQYSRQLTSLYNLGARKFVISGVGSIACIPSILAQNMLTRCSPDVDNLVNPFNNKVKAMVNTLNTNLPRSKFIYVDIYRMFMDIINNPRLYGFSVIDRGCCGIGRNSGQITCLPFQTPCSNRDQYVFWDAFHPTAAVNVMLARKAFSGNTDVVFPMNIQQLAALDLKAN</sequence>
<dbReference type="SUPFAM" id="SSF52266">
    <property type="entry name" value="SGNH hydrolase"/>
    <property type="match status" value="1"/>
</dbReference>
<comment type="subcellular location">
    <subcellularLocation>
        <location evidence="1">Secreted</location>
    </subcellularLocation>
</comment>
<protein>
    <submittedName>
        <fullName evidence="8">Uncharacterized protein</fullName>
    </submittedName>
</protein>
<keyword evidence="6" id="KW-0442">Lipid degradation</keyword>
<keyword evidence="7" id="KW-0443">Lipid metabolism</keyword>
<evidence type="ECO:0000313" key="9">
    <source>
        <dbReference type="Proteomes" id="UP000243459"/>
    </source>
</evidence>
<dbReference type="GO" id="GO:0005576">
    <property type="term" value="C:extracellular region"/>
    <property type="evidence" value="ECO:0007669"/>
    <property type="project" value="UniProtKB-SubCell"/>
</dbReference>
<dbReference type="OMA" id="CANRNQH"/>
<dbReference type="InterPro" id="IPR036514">
    <property type="entry name" value="SGNH_hydro_sf"/>
</dbReference>
<dbReference type="InterPro" id="IPR001087">
    <property type="entry name" value="GDSL"/>
</dbReference>
<evidence type="ECO:0000313" key="8">
    <source>
        <dbReference type="EMBL" id="ONK73169.1"/>
    </source>
</evidence>
<keyword evidence="4" id="KW-0732">Signal</keyword>
<evidence type="ECO:0000256" key="3">
    <source>
        <dbReference type="ARBA" id="ARBA00022525"/>
    </source>
</evidence>
<reference evidence="9" key="1">
    <citation type="journal article" date="2017" name="Nat. Commun.">
        <title>The asparagus genome sheds light on the origin and evolution of a young Y chromosome.</title>
        <authorList>
            <person name="Harkess A."/>
            <person name="Zhou J."/>
            <person name="Xu C."/>
            <person name="Bowers J.E."/>
            <person name="Van der Hulst R."/>
            <person name="Ayyampalayam S."/>
            <person name="Mercati F."/>
            <person name="Riccardi P."/>
            <person name="McKain M.R."/>
            <person name="Kakrana A."/>
            <person name="Tang H."/>
            <person name="Ray J."/>
            <person name="Groenendijk J."/>
            <person name="Arikit S."/>
            <person name="Mathioni S.M."/>
            <person name="Nakano M."/>
            <person name="Shan H."/>
            <person name="Telgmann-Rauber A."/>
            <person name="Kanno A."/>
            <person name="Yue Z."/>
            <person name="Chen H."/>
            <person name="Li W."/>
            <person name="Chen Y."/>
            <person name="Xu X."/>
            <person name="Zhang Y."/>
            <person name="Luo S."/>
            <person name="Chen H."/>
            <person name="Gao J."/>
            <person name="Mao Z."/>
            <person name="Pires J.C."/>
            <person name="Luo M."/>
            <person name="Kudrna D."/>
            <person name="Wing R.A."/>
            <person name="Meyers B.C."/>
            <person name="Yi K."/>
            <person name="Kong H."/>
            <person name="Lavrijsen P."/>
            <person name="Sunseri F."/>
            <person name="Falavigna A."/>
            <person name="Ye Y."/>
            <person name="Leebens-Mack J.H."/>
            <person name="Chen G."/>
        </authorList>
    </citation>
    <scope>NUCLEOTIDE SEQUENCE [LARGE SCALE GENOMIC DNA]</scope>
    <source>
        <strain evidence="9">cv. DH0086</strain>
    </source>
</reference>
<evidence type="ECO:0000256" key="5">
    <source>
        <dbReference type="ARBA" id="ARBA00022801"/>
    </source>
</evidence>
<keyword evidence="5" id="KW-0378">Hydrolase</keyword>
<name>A0A5P1F8T6_ASPOF</name>
<dbReference type="Pfam" id="PF00657">
    <property type="entry name" value="Lipase_GDSL"/>
    <property type="match status" value="1"/>
</dbReference>
<accession>A0A5P1F8T6</accession>
<dbReference type="GO" id="GO:0016042">
    <property type="term" value="P:lipid catabolic process"/>
    <property type="evidence" value="ECO:0007669"/>
    <property type="project" value="UniProtKB-KW"/>
</dbReference>
<evidence type="ECO:0000256" key="7">
    <source>
        <dbReference type="ARBA" id="ARBA00023098"/>
    </source>
</evidence>